<dbReference type="Pfam" id="PF13563">
    <property type="entry name" value="2_5_RNA_ligase2"/>
    <property type="match status" value="1"/>
</dbReference>
<feature type="chain" id="PRO_5009857957" description="2'-5' RNA ligase" evidence="1">
    <location>
        <begin position="25"/>
        <end position="239"/>
    </location>
</feature>
<evidence type="ECO:0000256" key="1">
    <source>
        <dbReference type="SAM" id="SignalP"/>
    </source>
</evidence>
<evidence type="ECO:0008006" key="4">
    <source>
        <dbReference type="Google" id="ProtNLM"/>
    </source>
</evidence>
<dbReference type="OrthoDB" id="79662at2"/>
<dbReference type="InterPro" id="IPR009097">
    <property type="entry name" value="Cyclic_Pdiesterase"/>
</dbReference>
<reference evidence="2 3" key="1">
    <citation type="journal article" date="2016" name="Appl. Environ. Microbiol.">
        <title>Whole genome relationships among Francisella bacteria of diverse origin define new species and provide specific regions for detection.</title>
        <authorList>
            <person name="Challacombe J.F."/>
            <person name="Petersen J.M."/>
            <person name="Gallegos-Graves V."/>
            <person name="Hodge D."/>
            <person name="Pillai S."/>
            <person name="Kuske C.R."/>
        </authorList>
    </citation>
    <scope>NUCLEOTIDE SEQUENCE [LARGE SCALE GENOMIC DNA]</scope>
    <source>
        <strain evidence="3">TX07-7310</strain>
    </source>
</reference>
<name>A0A1L4BSB3_9GAMM</name>
<accession>A0A1L4BSB3</accession>
<dbReference type="SUPFAM" id="SSF55144">
    <property type="entry name" value="LigT-like"/>
    <property type="match status" value="1"/>
</dbReference>
<evidence type="ECO:0000313" key="3">
    <source>
        <dbReference type="Proteomes" id="UP000184222"/>
    </source>
</evidence>
<feature type="signal peptide" evidence="1">
    <location>
        <begin position="1"/>
        <end position="24"/>
    </location>
</feature>
<dbReference type="EMBL" id="CP016796">
    <property type="protein sequence ID" value="API86736.1"/>
    <property type="molecule type" value="Genomic_DNA"/>
</dbReference>
<dbReference type="STRING" id="573570.F7310_04895"/>
<dbReference type="RefSeq" id="WP_072712220.1">
    <property type="nucleotide sequence ID" value="NZ_CP016796.1"/>
</dbReference>
<dbReference type="KEGG" id="frx:F7310_04895"/>
<organism evidence="2 3">
    <name type="scientific">Francisella uliginis</name>
    <dbReference type="NCBI Taxonomy" id="573570"/>
    <lineage>
        <taxon>Bacteria</taxon>
        <taxon>Pseudomonadati</taxon>
        <taxon>Pseudomonadota</taxon>
        <taxon>Gammaproteobacteria</taxon>
        <taxon>Thiotrichales</taxon>
        <taxon>Francisellaceae</taxon>
        <taxon>Francisella</taxon>
    </lineage>
</organism>
<proteinExistence type="predicted"/>
<dbReference type="AlphaFoldDB" id="A0A1L4BSB3"/>
<dbReference type="PROSITE" id="PS51257">
    <property type="entry name" value="PROKAR_LIPOPROTEIN"/>
    <property type="match status" value="1"/>
</dbReference>
<dbReference type="Proteomes" id="UP000184222">
    <property type="component" value="Chromosome"/>
</dbReference>
<dbReference type="Gene3D" id="3.90.1140.10">
    <property type="entry name" value="Cyclic phosphodiesterase"/>
    <property type="match status" value="1"/>
</dbReference>
<protein>
    <recommendedName>
        <fullName evidence="4">2'-5' RNA ligase</fullName>
    </recommendedName>
</protein>
<sequence length="239" mass="27412">MVSNKTFSKLIMILFLLISCNVFAESLKQYNIYLIPSNKATKYVRSFDDSLEKTNVLKKYNTRPFIENHPVHLTLYLTSFSSKNIPDIKKQLAEIAKNTSPFDIKTDKFIAGKSGFVMLNIQNSSKLQKLSNKVVTDLSKYRNKDYAAPSWVKYYPTKLKSFKEYGSPNTFNQFNPHLSILAADLDSDKARASFENDFNQIIQETKLKPKSFKIKAISFGEVDKYGQVTKSLHIYNLKG</sequence>
<gene>
    <name evidence="2" type="ORF">F7310_04895</name>
</gene>
<keyword evidence="1" id="KW-0732">Signal</keyword>
<evidence type="ECO:0000313" key="2">
    <source>
        <dbReference type="EMBL" id="API86736.1"/>
    </source>
</evidence>
<keyword evidence="3" id="KW-1185">Reference proteome</keyword>